<dbReference type="EMBL" id="VOHM01000009">
    <property type="protein sequence ID" value="TWT26494.1"/>
    <property type="molecule type" value="Genomic_DNA"/>
</dbReference>
<dbReference type="RefSeq" id="WP_146324109.1">
    <property type="nucleotide sequence ID" value="NZ_BAABLR010000074.1"/>
</dbReference>
<feature type="domain" description="PRD" evidence="2">
    <location>
        <begin position="58"/>
        <end position="166"/>
    </location>
</feature>
<dbReference type="PROSITE" id="PS51372">
    <property type="entry name" value="PRD_2"/>
    <property type="match status" value="2"/>
</dbReference>
<sequence>MKILRVLNNNVVLATDDSGGEVILTGWGVGFQTKPGRPVDQSKVQRVFIPEGNRSSDHLGEQLAAIPPEFIAAADDALQVVGRNPGTATIVALADHLHQASLRAAKLQEEYHPLATEVKHLYPEEYADARRILAAISTQLELELPQVEAVAIALHLVNAGLREGDLTDTYLMTGVFTQLFEIIEHSLGIEVPRESVTAARFITHMRYLFVRARQGTQLREGMAVLSESLQYSHPEAVACAGRLAAVLALRLGEPLTDDEIAYLALHVARLEA</sequence>
<evidence type="ECO:0000313" key="3">
    <source>
        <dbReference type="EMBL" id="TWT26494.1"/>
    </source>
</evidence>
<evidence type="ECO:0000256" key="1">
    <source>
        <dbReference type="ARBA" id="ARBA00022737"/>
    </source>
</evidence>
<dbReference type="Pfam" id="PF00874">
    <property type="entry name" value="PRD"/>
    <property type="match status" value="2"/>
</dbReference>
<dbReference type="InterPro" id="IPR036650">
    <property type="entry name" value="CAT_RNA-bd_dom_sf"/>
</dbReference>
<dbReference type="SUPFAM" id="SSF63520">
    <property type="entry name" value="PTS-regulatory domain, PRD"/>
    <property type="match status" value="2"/>
</dbReference>
<dbReference type="AlphaFoldDB" id="A0A5C5UJW1"/>
<evidence type="ECO:0000313" key="4">
    <source>
        <dbReference type="Proteomes" id="UP000320791"/>
    </source>
</evidence>
<dbReference type="PANTHER" id="PTHR30185">
    <property type="entry name" value="CRYPTIC BETA-GLUCOSIDE BGL OPERON ANTITERMINATOR"/>
    <property type="match status" value="1"/>
</dbReference>
<gene>
    <name evidence="3" type="ORF">FRX94_05385</name>
</gene>
<dbReference type="GO" id="GO:0003723">
    <property type="term" value="F:RNA binding"/>
    <property type="evidence" value="ECO:0007669"/>
    <property type="project" value="InterPro"/>
</dbReference>
<name>A0A5C5UJW1_9CORY</name>
<evidence type="ECO:0000259" key="2">
    <source>
        <dbReference type="PROSITE" id="PS51372"/>
    </source>
</evidence>
<dbReference type="OrthoDB" id="9813552at2"/>
<keyword evidence="4" id="KW-1185">Reference proteome</keyword>
<dbReference type="Gene3D" id="2.30.24.10">
    <property type="entry name" value="CAT RNA-binding domain"/>
    <property type="match status" value="1"/>
</dbReference>
<dbReference type="InterPro" id="IPR050661">
    <property type="entry name" value="BglG_antiterminators"/>
</dbReference>
<feature type="domain" description="PRD" evidence="2">
    <location>
        <begin position="167"/>
        <end position="272"/>
    </location>
</feature>
<dbReference type="InterPro" id="IPR011608">
    <property type="entry name" value="PRD"/>
</dbReference>
<dbReference type="InterPro" id="IPR036634">
    <property type="entry name" value="PRD_sf"/>
</dbReference>
<organism evidence="3 4">
    <name type="scientific">Corynebacterium canis</name>
    <dbReference type="NCBI Taxonomy" id="679663"/>
    <lineage>
        <taxon>Bacteria</taxon>
        <taxon>Bacillati</taxon>
        <taxon>Actinomycetota</taxon>
        <taxon>Actinomycetes</taxon>
        <taxon>Mycobacteriales</taxon>
        <taxon>Corynebacteriaceae</taxon>
        <taxon>Corynebacterium</taxon>
    </lineage>
</organism>
<accession>A0A5C5UJW1</accession>
<dbReference type="Proteomes" id="UP000320791">
    <property type="component" value="Unassembled WGS sequence"/>
</dbReference>
<comment type="caution">
    <text evidence="3">The sequence shown here is derived from an EMBL/GenBank/DDBJ whole genome shotgun (WGS) entry which is preliminary data.</text>
</comment>
<dbReference type="GO" id="GO:0006355">
    <property type="term" value="P:regulation of DNA-templated transcription"/>
    <property type="evidence" value="ECO:0007669"/>
    <property type="project" value="InterPro"/>
</dbReference>
<dbReference type="SUPFAM" id="SSF50151">
    <property type="entry name" value="SacY-like RNA-binding domain"/>
    <property type="match status" value="1"/>
</dbReference>
<dbReference type="Pfam" id="PF03123">
    <property type="entry name" value="CAT_RBD"/>
    <property type="match status" value="1"/>
</dbReference>
<proteinExistence type="predicted"/>
<dbReference type="Gene3D" id="1.10.1790.10">
    <property type="entry name" value="PRD domain"/>
    <property type="match status" value="2"/>
</dbReference>
<protein>
    <submittedName>
        <fullName evidence="3">PRD domain-containing protein</fullName>
    </submittedName>
</protein>
<dbReference type="InterPro" id="IPR004341">
    <property type="entry name" value="CAT_RNA-bd_dom"/>
</dbReference>
<dbReference type="PANTHER" id="PTHR30185:SF15">
    <property type="entry name" value="CRYPTIC BETA-GLUCOSIDE BGL OPERON ANTITERMINATOR"/>
    <property type="match status" value="1"/>
</dbReference>
<dbReference type="SMART" id="SM01061">
    <property type="entry name" value="CAT_RBD"/>
    <property type="match status" value="1"/>
</dbReference>
<keyword evidence="1" id="KW-0677">Repeat</keyword>
<reference evidence="3 4" key="1">
    <citation type="submission" date="2019-08" db="EMBL/GenBank/DDBJ databases">
        <authorList>
            <person name="Lei W."/>
        </authorList>
    </citation>
    <scope>NUCLEOTIDE SEQUENCE [LARGE SCALE GENOMIC DNA]</scope>
    <source>
        <strain evidence="3 4">CCUG 58627</strain>
    </source>
</reference>